<evidence type="ECO:0000259" key="2">
    <source>
        <dbReference type="Pfam" id="PF09327"/>
    </source>
</evidence>
<feature type="domain" description="Tip attachment protein J central straight fiber" evidence="2">
    <location>
        <begin position="849"/>
        <end position="980"/>
    </location>
</feature>
<sequence length="1001" mass="108837">MLAAQGVQLHGRKGGESEARQPVESPDSLRSVAKAKMLLALGEGEFNGRLDGTRIFLDGTPLIDSTGSSNFPYVKWEFRPGSQHQSYIQGMAAVENEIAQNVELRNGTPYVRAVTNLQLSAIRLRFRWPALQQQHTNGDITGYTVAYAIDVQTDGGAYQTVVSTAASGKTTGGYERSHRVDLPPATSGWQIRVRRLTPNSSTGTIADTMTVTAFTEIIDSKLRYPNTALLYIEFDASQFTNIPQVSCEPEMRIVQVPSNYDAATRTYSGPWDGTFQPAWTDNPAWITYDVITNERFGLGKRVKAWMVDKWELYRIGQYCDQLVPDGQGGQEPRYTCNIYIQSKAEAWTVLRDLAAIYRGMTYWAQGQMVSIADMPRDIDYLYTRANVIDGKFTYSSSSERTRFTRALVSYDNPANGYESDTTAPPPDLALIRRYGVNLLELSAIGCTSESEAQRRGVWALLTNAKDRVVTFQVGLDGQIPMPGYIIGIADPLLAGRPIGGRISSFQANRQLTLDRKPAAKPGDRLLINLPSGKAEARTIETVEGNVVTVTTAYSEVPQAQLQWSVDADDLAVQQFRVTGVARDDMHLFTITATQHDPNKFEEVDTGARIEDRPITVIPPSRQAPPTDVQIVASSAVSQGLAVTTATIRWVAPEHAVAFDVEWRRDDGDWTKLPRTGNTNVDIVGIYAGAYLARVRAVNVMDVVSVAATSVLTNLDGKVGNPPALAFLSATPAVFAMHLRWGFPAGAGDTAYTEIMQNVVNNDTGATLLGHYAYPIAEHTLVQLAAGVELWFKARLVDRLGNVGPWTAWTRGQSSANQSDYDAYFNKRISESALAQALLTKIDSGGGAMVAVEQLANALAAMYTIKTQLTVDGRTYMAGIGVGVENDEGVIESQILLAAGRVAIIDPNTGSSSLVAPFVVQGGQVFINSAVIGNATISFAKITDSVQSDNYVPNTSGWRLAKAGGLQINGATADGGRMQIVNDALRIYYPNGQIGLEMGLFL</sequence>
<proteinExistence type="predicted"/>
<evidence type="ECO:0008006" key="7">
    <source>
        <dbReference type="Google" id="ProtNLM"/>
    </source>
</evidence>
<dbReference type="Gene3D" id="2.60.40.10">
    <property type="entry name" value="Immunoglobulins"/>
    <property type="match status" value="1"/>
</dbReference>
<dbReference type="InterPro" id="IPR015406">
    <property type="entry name" value="GpJ_CSF"/>
</dbReference>
<keyword evidence="6" id="KW-1185">Reference proteome</keyword>
<evidence type="ECO:0000313" key="6">
    <source>
        <dbReference type="Proteomes" id="UP001064896"/>
    </source>
</evidence>
<dbReference type="SUPFAM" id="SSF49265">
    <property type="entry name" value="Fibronectin type III"/>
    <property type="match status" value="1"/>
</dbReference>
<name>A0ABN6BZX5_9PSED</name>
<accession>A0ABN6BZX5</accession>
<evidence type="ECO:0000313" key="5">
    <source>
        <dbReference type="EMBL" id="BCD88069.1"/>
    </source>
</evidence>
<dbReference type="InterPro" id="IPR032876">
    <property type="entry name" value="J_dom"/>
</dbReference>
<dbReference type="Pfam" id="PF24801">
    <property type="entry name" value="FNIII-A_GpJ"/>
    <property type="match status" value="1"/>
</dbReference>
<dbReference type="EMBL" id="AP023081">
    <property type="protein sequence ID" value="BCD88069.1"/>
    <property type="molecule type" value="Genomic_DNA"/>
</dbReference>
<dbReference type="PANTHER" id="PTHR36251">
    <property type="entry name" value="FELS-1 PROPHAGE HOST SPECIFICITY PROTEIN-RELATED"/>
    <property type="match status" value="1"/>
</dbReference>
<organism evidence="5 6">
    <name type="scientific">Pseudomonas solani</name>
    <dbReference type="NCBI Taxonomy" id="2731552"/>
    <lineage>
        <taxon>Bacteria</taxon>
        <taxon>Pseudomonadati</taxon>
        <taxon>Pseudomonadota</taxon>
        <taxon>Gammaproteobacteria</taxon>
        <taxon>Pseudomonadales</taxon>
        <taxon>Pseudomonadaceae</taxon>
        <taxon>Pseudomonas</taxon>
    </lineage>
</organism>
<dbReference type="Proteomes" id="UP001064896">
    <property type="component" value="Chromosome"/>
</dbReference>
<gene>
    <name evidence="5" type="ORF">PSm6_44760</name>
</gene>
<evidence type="ECO:0000259" key="4">
    <source>
        <dbReference type="Pfam" id="PF24801"/>
    </source>
</evidence>
<evidence type="ECO:0000256" key="1">
    <source>
        <dbReference type="SAM" id="MobiDB-lite"/>
    </source>
</evidence>
<feature type="region of interest" description="Disordered" evidence="1">
    <location>
        <begin position="1"/>
        <end position="28"/>
    </location>
</feature>
<reference evidence="5" key="1">
    <citation type="submission" date="2020-05" db="EMBL/GenBank/DDBJ databases">
        <title>Complete genome sequence of Pseudomonas sp. Sm006.</title>
        <authorList>
            <person name="Takeuchi K."/>
            <person name="Someya N."/>
        </authorList>
    </citation>
    <scope>NUCLEOTIDE SEQUENCE</scope>
    <source>
        <strain evidence="5">Sm006</strain>
    </source>
</reference>
<dbReference type="PANTHER" id="PTHR36251:SF2">
    <property type="entry name" value="GIFSY-2 PROPHAGE HOST SPECIFICITY PROTEIN J, PHAGE LAMBDA"/>
    <property type="match status" value="1"/>
</dbReference>
<dbReference type="InterPro" id="IPR036116">
    <property type="entry name" value="FN3_sf"/>
</dbReference>
<feature type="domain" description="Tip attachment protein J" evidence="3">
    <location>
        <begin position="343"/>
        <end position="502"/>
    </location>
</feature>
<dbReference type="Pfam" id="PF09327">
    <property type="entry name" value="Phage_Tail_Tip"/>
    <property type="match status" value="1"/>
</dbReference>
<dbReference type="InterPro" id="IPR013783">
    <property type="entry name" value="Ig-like_fold"/>
</dbReference>
<dbReference type="InterPro" id="IPR055385">
    <property type="entry name" value="GpJ_HDII-ins2"/>
</dbReference>
<feature type="domain" description="Tip attachment protein J HDII-ins2" evidence="4">
    <location>
        <begin position="94"/>
        <end position="219"/>
    </location>
</feature>
<dbReference type="InterPro" id="IPR053171">
    <property type="entry name" value="Viral_Tip_Attach_Protein"/>
</dbReference>
<evidence type="ECO:0000259" key="3">
    <source>
        <dbReference type="Pfam" id="PF13550"/>
    </source>
</evidence>
<dbReference type="Pfam" id="PF13550">
    <property type="entry name" value="Phage-tail_3"/>
    <property type="match status" value="1"/>
</dbReference>
<protein>
    <recommendedName>
        <fullName evidence="7">Host specificity protein</fullName>
    </recommendedName>
</protein>